<proteinExistence type="predicted"/>
<dbReference type="PROSITE" id="PS50043">
    <property type="entry name" value="HTH_LUXR_2"/>
    <property type="match status" value="1"/>
</dbReference>
<dbReference type="EMBL" id="ASRV01000078">
    <property type="protein sequence ID" value="EOR26949.1"/>
    <property type="molecule type" value="Genomic_DNA"/>
</dbReference>
<dbReference type="Gene3D" id="3.40.50.2300">
    <property type="match status" value="1"/>
</dbReference>
<dbReference type="OrthoDB" id="9779069at2"/>
<comment type="caution">
    <text evidence="10">The sequence shown here is derived from an EMBL/GenBank/DDBJ whole genome shotgun (WGS) entry which is preliminary data.</text>
</comment>
<gene>
    <name evidence="10" type="ORF">A500_06396</name>
</gene>
<dbReference type="PATRIC" id="fig|1202534.3.peg.1285"/>
<comment type="function">
    <text evidence="6">May play the central regulatory role in sporulation. It may be an element of the effector pathway responsible for the activation of sporulation genes in response to nutritional stress. Spo0A may act in concert with spo0H (a sigma factor) to control the expression of some genes that are critical to the sporulation process.</text>
</comment>
<dbReference type="SMART" id="SM00421">
    <property type="entry name" value="HTH_LUXR"/>
    <property type="match status" value="1"/>
</dbReference>
<keyword evidence="4" id="KW-0238">DNA-binding</keyword>
<dbReference type="Pfam" id="PF00196">
    <property type="entry name" value="GerE"/>
    <property type="match status" value="1"/>
</dbReference>
<dbReference type="PANTHER" id="PTHR43214:SF40">
    <property type="entry name" value="TRANSCRIPTIONAL REGULATORY PROTEIN LNRK"/>
    <property type="match status" value="1"/>
</dbReference>
<dbReference type="CDD" id="cd17535">
    <property type="entry name" value="REC_NarL-like"/>
    <property type="match status" value="1"/>
</dbReference>
<accession>R9CC51</accession>
<evidence type="ECO:0000256" key="2">
    <source>
        <dbReference type="ARBA" id="ARBA00022553"/>
    </source>
</evidence>
<evidence type="ECO:0000256" key="3">
    <source>
        <dbReference type="ARBA" id="ARBA00023015"/>
    </source>
</evidence>
<keyword evidence="2 7" id="KW-0597">Phosphoprotein</keyword>
<dbReference type="AlphaFoldDB" id="R9CC51"/>
<feature type="domain" description="HTH luxR-type" evidence="8">
    <location>
        <begin position="163"/>
        <end position="228"/>
    </location>
</feature>
<dbReference type="InterPro" id="IPR000792">
    <property type="entry name" value="Tscrpt_reg_LuxR_C"/>
</dbReference>
<sequence length="231" mass="26216">MKIKVMITDDQRLMREGLKTILDLEDDLTVVQLCENGKDTLEKLPSVRPDVILMDIRMPIMDGVECTRIIKQQYPEVKILILTTFDDDEFIIDALKNGAVGYILKDLSSEKLVSSIRDAYKGNSIMQPEIAAKVISHISESINYSDFKSMNKDSQEISIISKEVNTKLKLTNREREILNLVGEGMSNTEIAKKLYISVGTVKNYISNLYSKLEVEDRSKLTLYAIKENSSN</sequence>
<evidence type="ECO:0000313" key="10">
    <source>
        <dbReference type="EMBL" id="EOR26949.1"/>
    </source>
</evidence>
<feature type="domain" description="Response regulatory" evidence="9">
    <location>
        <begin position="4"/>
        <end position="120"/>
    </location>
</feature>
<evidence type="ECO:0000256" key="5">
    <source>
        <dbReference type="ARBA" id="ARBA00023163"/>
    </source>
</evidence>
<keyword evidence="3" id="KW-0805">Transcription regulation</keyword>
<dbReference type="InterPro" id="IPR039420">
    <property type="entry name" value="WalR-like"/>
</dbReference>
<evidence type="ECO:0000256" key="4">
    <source>
        <dbReference type="ARBA" id="ARBA00023125"/>
    </source>
</evidence>
<dbReference type="Pfam" id="PF00072">
    <property type="entry name" value="Response_reg"/>
    <property type="match status" value="1"/>
</dbReference>
<dbReference type="GO" id="GO:0006355">
    <property type="term" value="P:regulation of DNA-templated transcription"/>
    <property type="evidence" value="ECO:0007669"/>
    <property type="project" value="InterPro"/>
</dbReference>
<dbReference type="SUPFAM" id="SSF52172">
    <property type="entry name" value="CheY-like"/>
    <property type="match status" value="1"/>
</dbReference>
<dbReference type="SMART" id="SM00448">
    <property type="entry name" value="REC"/>
    <property type="match status" value="1"/>
</dbReference>
<evidence type="ECO:0000313" key="11">
    <source>
        <dbReference type="Proteomes" id="UP000013988"/>
    </source>
</evidence>
<dbReference type="InterPro" id="IPR001789">
    <property type="entry name" value="Sig_transdc_resp-reg_receiver"/>
</dbReference>
<evidence type="ECO:0000259" key="8">
    <source>
        <dbReference type="PROSITE" id="PS50043"/>
    </source>
</evidence>
<dbReference type="PROSITE" id="PS00622">
    <property type="entry name" value="HTH_LUXR_1"/>
    <property type="match status" value="1"/>
</dbReference>
<keyword evidence="5" id="KW-0804">Transcription</keyword>
<dbReference type="PROSITE" id="PS50110">
    <property type="entry name" value="RESPONSE_REGULATORY"/>
    <property type="match status" value="1"/>
</dbReference>
<evidence type="ECO:0000256" key="7">
    <source>
        <dbReference type="PROSITE-ProRule" id="PRU00169"/>
    </source>
</evidence>
<dbReference type="SUPFAM" id="SSF46894">
    <property type="entry name" value="C-terminal effector domain of the bipartite response regulators"/>
    <property type="match status" value="1"/>
</dbReference>
<evidence type="ECO:0000256" key="1">
    <source>
        <dbReference type="ARBA" id="ARBA00018672"/>
    </source>
</evidence>
<name>R9CC51_9CLOT</name>
<dbReference type="InterPro" id="IPR058245">
    <property type="entry name" value="NreC/VraR/RcsB-like_REC"/>
</dbReference>
<dbReference type="InterPro" id="IPR011006">
    <property type="entry name" value="CheY-like_superfamily"/>
</dbReference>
<evidence type="ECO:0000256" key="6">
    <source>
        <dbReference type="ARBA" id="ARBA00024867"/>
    </source>
</evidence>
<dbReference type="GO" id="GO:0000160">
    <property type="term" value="P:phosphorelay signal transduction system"/>
    <property type="evidence" value="ECO:0007669"/>
    <property type="project" value="InterPro"/>
</dbReference>
<dbReference type="PRINTS" id="PR00038">
    <property type="entry name" value="HTHLUXR"/>
</dbReference>
<dbReference type="GO" id="GO:0003677">
    <property type="term" value="F:DNA binding"/>
    <property type="evidence" value="ECO:0007669"/>
    <property type="project" value="UniProtKB-KW"/>
</dbReference>
<dbReference type="RefSeq" id="WP_016206705.1">
    <property type="nucleotide sequence ID" value="NZ_ASRV01000078.1"/>
</dbReference>
<feature type="modified residue" description="4-aspartylphosphate" evidence="7">
    <location>
        <position position="55"/>
    </location>
</feature>
<dbReference type="InterPro" id="IPR016032">
    <property type="entry name" value="Sig_transdc_resp-reg_C-effctor"/>
</dbReference>
<reference evidence="10 11" key="1">
    <citation type="submission" date="2013-03" db="EMBL/GenBank/DDBJ databases">
        <title>Whole genome shotgun sequencing of Clostridium sartagoforme AAU1.</title>
        <authorList>
            <person name="Joshi C.G."/>
            <person name="Duggirala S.M."/>
            <person name="Nathani N.M."/>
            <person name="Bhatt V.D."/>
            <person name="Patel A.K."/>
            <person name="Pandya P.R."/>
            <person name="KaPatel J.A."/>
        </authorList>
    </citation>
    <scope>NUCLEOTIDE SEQUENCE [LARGE SCALE GENOMIC DNA]</scope>
    <source>
        <strain evidence="10 11">AAU1</strain>
    </source>
</reference>
<organism evidence="10 11">
    <name type="scientific">Clostridium sartagoforme AAU1</name>
    <dbReference type="NCBI Taxonomy" id="1202534"/>
    <lineage>
        <taxon>Bacteria</taxon>
        <taxon>Bacillati</taxon>
        <taxon>Bacillota</taxon>
        <taxon>Clostridia</taxon>
        <taxon>Eubacteriales</taxon>
        <taxon>Clostridiaceae</taxon>
        <taxon>Clostridium</taxon>
    </lineage>
</organism>
<evidence type="ECO:0000259" key="9">
    <source>
        <dbReference type="PROSITE" id="PS50110"/>
    </source>
</evidence>
<keyword evidence="11" id="KW-1185">Reference proteome</keyword>
<protein>
    <recommendedName>
        <fullName evidence="1">Stage 0 sporulation protein A homolog</fullName>
    </recommendedName>
</protein>
<dbReference type="CDD" id="cd06170">
    <property type="entry name" value="LuxR_C_like"/>
    <property type="match status" value="1"/>
</dbReference>
<dbReference type="Proteomes" id="UP000013988">
    <property type="component" value="Unassembled WGS sequence"/>
</dbReference>
<dbReference type="PANTHER" id="PTHR43214">
    <property type="entry name" value="TWO-COMPONENT RESPONSE REGULATOR"/>
    <property type="match status" value="1"/>
</dbReference>